<evidence type="ECO:0000259" key="3">
    <source>
        <dbReference type="Pfam" id="PF01757"/>
    </source>
</evidence>
<evidence type="ECO:0000313" key="4">
    <source>
        <dbReference type="EMBL" id="TMR34938.1"/>
    </source>
</evidence>
<accession>A0A5S4GPP3</accession>
<feature type="transmembrane region" description="Helical" evidence="2">
    <location>
        <begin position="362"/>
        <end position="383"/>
    </location>
</feature>
<feature type="domain" description="Acyltransferase 3" evidence="3">
    <location>
        <begin position="26"/>
        <end position="374"/>
    </location>
</feature>
<feature type="transmembrane region" description="Helical" evidence="2">
    <location>
        <begin position="173"/>
        <end position="193"/>
    </location>
</feature>
<feature type="transmembrane region" description="Helical" evidence="2">
    <location>
        <begin position="269"/>
        <end position="286"/>
    </location>
</feature>
<evidence type="ECO:0000256" key="2">
    <source>
        <dbReference type="SAM" id="Phobius"/>
    </source>
</evidence>
<reference evidence="4 5" key="1">
    <citation type="submission" date="2019-05" db="EMBL/GenBank/DDBJ databases">
        <title>Draft genome sequence of Nonomuraea zeae DSM 100528.</title>
        <authorList>
            <person name="Saricaoglu S."/>
            <person name="Isik K."/>
        </authorList>
    </citation>
    <scope>NUCLEOTIDE SEQUENCE [LARGE SCALE GENOMIC DNA]</scope>
    <source>
        <strain evidence="4 5">DSM 100528</strain>
    </source>
</reference>
<dbReference type="PANTHER" id="PTHR23028:SF131">
    <property type="entry name" value="BLR2367 PROTEIN"/>
    <property type="match status" value="1"/>
</dbReference>
<dbReference type="AlphaFoldDB" id="A0A5S4GPP3"/>
<dbReference type="Pfam" id="PF01757">
    <property type="entry name" value="Acyl_transf_3"/>
    <property type="match status" value="1"/>
</dbReference>
<gene>
    <name evidence="4" type="ORF">ETD85_15360</name>
</gene>
<evidence type="ECO:0000313" key="5">
    <source>
        <dbReference type="Proteomes" id="UP000306628"/>
    </source>
</evidence>
<keyword evidence="2" id="KW-1133">Transmembrane helix</keyword>
<dbReference type="Proteomes" id="UP000306628">
    <property type="component" value="Unassembled WGS sequence"/>
</dbReference>
<organism evidence="4 5">
    <name type="scientific">Nonomuraea zeae</name>
    <dbReference type="NCBI Taxonomy" id="1642303"/>
    <lineage>
        <taxon>Bacteria</taxon>
        <taxon>Bacillati</taxon>
        <taxon>Actinomycetota</taxon>
        <taxon>Actinomycetes</taxon>
        <taxon>Streptosporangiales</taxon>
        <taxon>Streptosporangiaceae</taxon>
        <taxon>Nonomuraea</taxon>
    </lineage>
</organism>
<dbReference type="EMBL" id="VCKX01000039">
    <property type="protein sequence ID" value="TMR34938.1"/>
    <property type="molecule type" value="Genomic_DNA"/>
</dbReference>
<feature type="transmembrane region" description="Helical" evidence="2">
    <location>
        <begin position="55"/>
        <end position="75"/>
    </location>
</feature>
<feature type="compositionally biased region" description="Basic and acidic residues" evidence="1">
    <location>
        <begin position="435"/>
        <end position="463"/>
    </location>
</feature>
<feature type="region of interest" description="Disordered" evidence="1">
    <location>
        <begin position="422"/>
        <end position="463"/>
    </location>
</feature>
<proteinExistence type="predicted"/>
<keyword evidence="5" id="KW-1185">Reference proteome</keyword>
<feature type="transmembrane region" description="Helical" evidence="2">
    <location>
        <begin position="244"/>
        <end position="262"/>
    </location>
</feature>
<keyword evidence="4" id="KW-0012">Acyltransferase</keyword>
<dbReference type="GO" id="GO:0000271">
    <property type="term" value="P:polysaccharide biosynthetic process"/>
    <property type="evidence" value="ECO:0007669"/>
    <property type="project" value="TreeGrafter"/>
</dbReference>
<feature type="transmembrane region" description="Helical" evidence="2">
    <location>
        <begin position="298"/>
        <end position="317"/>
    </location>
</feature>
<feature type="transmembrane region" description="Helical" evidence="2">
    <location>
        <begin position="96"/>
        <end position="114"/>
    </location>
</feature>
<dbReference type="InterPro" id="IPR050879">
    <property type="entry name" value="Acyltransferase_3"/>
</dbReference>
<keyword evidence="2" id="KW-0812">Transmembrane</keyword>
<dbReference type="GO" id="GO:0016020">
    <property type="term" value="C:membrane"/>
    <property type="evidence" value="ECO:0007669"/>
    <property type="project" value="TreeGrafter"/>
</dbReference>
<keyword evidence="4" id="KW-0808">Transferase</keyword>
<feature type="transmembrane region" description="Helical" evidence="2">
    <location>
        <begin position="324"/>
        <end position="342"/>
    </location>
</feature>
<protein>
    <submittedName>
        <fullName evidence="4">Acyltransferase</fullName>
    </submittedName>
</protein>
<feature type="transmembrane region" description="Helical" evidence="2">
    <location>
        <begin position="147"/>
        <end position="166"/>
    </location>
</feature>
<dbReference type="GO" id="GO:0016747">
    <property type="term" value="F:acyltransferase activity, transferring groups other than amino-acyl groups"/>
    <property type="evidence" value="ECO:0007669"/>
    <property type="project" value="InterPro"/>
</dbReference>
<feature type="transmembrane region" description="Helical" evidence="2">
    <location>
        <begin position="199"/>
        <end position="216"/>
    </location>
</feature>
<dbReference type="PANTHER" id="PTHR23028">
    <property type="entry name" value="ACETYLTRANSFERASE"/>
    <property type="match status" value="1"/>
</dbReference>
<sequence length="463" mass="49628">MMRVSAAASVQPAAVPAPTGSSSRLAWLDALRGLGALAVVAEHLLPWFLPELRPYWFSLGVYGILVFFLVSGYIIPTSLERHGDVRAFWISRLFRLYPLYLAVIVLVLAVAWWVPVRGEVPRDGSAVAAHATMLLDVVSVGGVADTMWTLSYEMVFYLLVTALFLIGGHGRSGLLSMLFAAGSVVVGLVASGAVVAGAWPAYLSCAVFVVGLGCVLQGRLRTASACVLALMAVALLLLSSRVPWLGVAVLSVMFAGTAIHRWERGTGRLWPVAVTTALVAIAPLWAVEGGWWWVQADVWFTTIALAGATFAGGMALRGRRLPRVLTWLGLVSYSLYLVHHPLLKYFVEITGDLRRAERPYQLAMAALAVAVILAASALTYRYVEKPMQALGRRFARRHAGRPGAAGRPSRGLRVSGRRAGRLQGGADAGVAGQDASHDGVLGHEERQVPDGVRDHIGQGDAVR</sequence>
<feature type="transmembrane region" description="Helical" evidence="2">
    <location>
        <begin position="223"/>
        <end position="238"/>
    </location>
</feature>
<comment type="caution">
    <text evidence="4">The sequence shown here is derived from an EMBL/GenBank/DDBJ whole genome shotgun (WGS) entry which is preliminary data.</text>
</comment>
<keyword evidence="2" id="KW-0472">Membrane</keyword>
<dbReference type="OrthoDB" id="9807745at2"/>
<dbReference type="InterPro" id="IPR002656">
    <property type="entry name" value="Acyl_transf_3_dom"/>
</dbReference>
<name>A0A5S4GPP3_9ACTN</name>
<evidence type="ECO:0000256" key="1">
    <source>
        <dbReference type="SAM" id="MobiDB-lite"/>
    </source>
</evidence>